<evidence type="ECO:0000313" key="3">
    <source>
        <dbReference type="Proteomes" id="UP001390339"/>
    </source>
</evidence>
<comment type="caution">
    <text evidence="2">The sequence shown here is derived from an EMBL/GenBank/DDBJ whole genome shotgun (WGS) entry which is preliminary data.</text>
</comment>
<gene>
    <name evidence="2" type="ORF">PGQ11_010284</name>
</gene>
<keyword evidence="3" id="KW-1185">Reference proteome</keyword>
<feature type="compositionally biased region" description="Polar residues" evidence="1">
    <location>
        <begin position="542"/>
        <end position="554"/>
    </location>
</feature>
<evidence type="ECO:0000313" key="2">
    <source>
        <dbReference type="EMBL" id="KAK8859550.1"/>
    </source>
</evidence>
<evidence type="ECO:0000256" key="1">
    <source>
        <dbReference type="SAM" id="MobiDB-lite"/>
    </source>
</evidence>
<feature type="region of interest" description="Disordered" evidence="1">
    <location>
        <begin position="242"/>
        <end position="439"/>
    </location>
</feature>
<sequence length="616" mass="66579">MLFPLLPSPAIISTMTQPKFRQMDSIDSMRKKLERQQLKKHQPQSQMVATPPFVQVDGTTVLTPSDSNFQGYSLMSWDGINVNGSCTVLGDFLGSIALQSQDHEPIPHGLETPVSEFVIGNSTESMCQQSYSQPEIKNAASGPLHTSRAHLEPPSTRVSPRAVTLLESQQLLSNLTTASTVQLSPISDDTPSCTNTEYKADVEGDMSIENRITDTPVPGKGHTIGDIGSCIVVSTESMASTVPTANAEEPAAAIPSADTSQAGNLDRSSSVSGTPVAASYTTAGREKRCCEGVNGANGTNGPRPAKRTKHEDTTTRALRSLPPRGPSVQRNNFSPGSPPKQPTRASKFHRVTPSSPKPVTSQSYRQSYAGNRPGPNSIQLLNPSQHLSNSRTRSSTPLERTAAPNSFSGQNVQDTDNLGAGSNHQPLLRTPSHSAEKSSPMCHVCGFAPERLLQLMNSVEMLLSSRTSLSDGETSRVMLQLLIGSVRDCIDLSHQNRAIVQSSGSLKLEHDYTVDATIQPRSAMEVSSDDESTNGTDDSDSQSDGAESDATSCSIDEHKQSKRRRWSALEECRLRAWIREGKDCKWIADKLHRSEAAVSQHWTIMAQKPGSGKKRI</sequence>
<reference evidence="2 3" key="1">
    <citation type="journal article" date="2024" name="IMA Fungus">
        <title>Apiospora arundinis, a panoply of carbohydrate-active enzymes and secondary metabolites.</title>
        <authorList>
            <person name="Sorensen T."/>
            <person name="Petersen C."/>
            <person name="Muurmann A.T."/>
            <person name="Christiansen J.V."/>
            <person name="Brundto M.L."/>
            <person name="Overgaard C.K."/>
            <person name="Boysen A.T."/>
            <person name="Wollenberg R.D."/>
            <person name="Larsen T.O."/>
            <person name="Sorensen J.L."/>
            <person name="Nielsen K.L."/>
            <person name="Sondergaard T.E."/>
        </authorList>
    </citation>
    <scope>NUCLEOTIDE SEQUENCE [LARGE SCALE GENOMIC DNA]</scope>
    <source>
        <strain evidence="2 3">AAU 773</strain>
    </source>
</reference>
<name>A0ABR2IA53_9PEZI</name>
<protein>
    <recommendedName>
        <fullName evidence="4">Myb-like domain-containing protein</fullName>
    </recommendedName>
</protein>
<dbReference type="EMBL" id="JAPCWZ010000006">
    <property type="protein sequence ID" value="KAK8859550.1"/>
    <property type="molecule type" value="Genomic_DNA"/>
</dbReference>
<dbReference type="Proteomes" id="UP001390339">
    <property type="component" value="Unassembled WGS sequence"/>
</dbReference>
<accession>A0ABR2IA53</accession>
<feature type="region of interest" description="Disordered" evidence="1">
    <location>
        <begin position="517"/>
        <end position="557"/>
    </location>
</feature>
<feature type="compositionally biased region" description="Polar residues" evidence="1">
    <location>
        <begin position="257"/>
        <end position="273"/>
    </location>
</feature>
<feature type="compositionally biased region" description="Polar residues" evidence="1">
    <location>
        <begin position="352"/>
        <end position="425"/>
    </location>
</feature>
<feature type="region of interest" description="Disordered" evidence="1">
    <location>
        <begin position="137"/>
        <end position="158"/>
    </location>
</feature>
<feature type="compositionally biased region" description="Acidic residues" evidence="1">
    <location>
        <begin position="527"/>
        <end position="541"/>
    </location>
</feature>
<evidence type="ECO:0008006" key="4">
    <source>
        <dbReference type="Google" id="ProtNLM"/>
    </source>
</evidence>
<proteinExistence type="predicted"/>
<organism evidence="2 3">
    <name type="scientific">Apiospora arundinis</name>
    <dbReference type="NCBI Taxonomy" id="335852"/>
    <lineage>
        <taxon>Eukaryota</taxon>
        <taxon>Fungi</taxon>
        <taxon>Dikarya</taxon>
        <taxon>Ascomycota</taxon>
        <taxon>Pezizomycotina</taxon>
        <taxon>Sordariomycetes</taxon>
        <taxon>Xylariomycetidae</taxon>
        <taxon>Amphisphaeriales</taxon>
        <taxon>Apiosporaceae</taxon>
        <taxon>Apiospora</taxon>
    </lineage>
</organism>